<dbReference type="GO" id="GO:0031419">
    <property type="term" value="F:cobalamin binding"/>
    <property type="evidence" value="ECO:0007669"/>
    <property type="project" value="InterPro"/>
</dbReference>
<dbReference type="SUPFAM" id="SSF52242">
    <property type="entry name" value="Cobalamin (vitamin B12)-binding domain"/>
    <property type="match status" value="1"/>
</dbReference>
<dbReference type="InterPro" id="IPR058240">
    <property type="entry name" value="rSAM_sf"/>
</dbReference>
<evidence type="ECO:0000259" key="7">
    <source>
        <dbReference type="PROSITE" id="PS51918"/>
    </source>
</evidence>
<dbReference type="Pfam" id="PF02310">
    <property type="entry name" value="B12-binding"/>
    <property type="match status" value="1"/>
</dbReference>
<dbReference type="Gene3D" id="3.40.50.280">
    <property type="entry name" value="Cobalamin-binding domain"/>
    <property type="match status" value="1"/>
</dbReference>
<dbReference type="AlphaFoldDB" id="A0A0W8FLL7"/>
<dbReference type="SFLD" id="SFLDS00029">
    <property type="entry name" value="Radical_SAM"/>
    <property type="match status" value="1"/>
</dbReference>
<keyword evidence="5" id="KW-0411">Iron-sulfur</keyword>
<dbReference type="InterPro" id="IPR006638">
    <property type="entry name" value="Elp3/MiaA/NifB-like_rSAM"/>
</dbReference>
<dbReference type="Pfam" id="PF04055">
    <property type="entry name" value="Radical_SAM"/>
    <property type="match status" value="1"/>
</dbReference>
<dbReference type="SFLD" id="SFLDG01123">
    <property type="entry name" value="methyltransferase_(Class_B)"/>
    <property type="match status" value="1"/>
</dbReference>
<dbReference type="GO" id="GO:0003824">
    <property type="term" value="F:catalytic activity"/>
    <property type="evidence" value="ECO:0007669"/>
    <property type="project" value="InterPro"/>
</dbReference>
<organism evidence="8">
    <name type="scientific">hydrocarbon metagenome</name>
    <dbReference type="NCBI Taxonomy" id="938273"/>
    <lineage>
        <taxon>unclassified sequences</taxon>
        <taxon>metagenomes</taxon>
        <taxon>ecological metagenomes</taxon>
    </lineage>
</organism>
<dbReference type="PANTHER" id="PTHR43409">
    <property type="entry name" value="ANAEROBIC MAGNESIUM-PROTOPORPHYRIN IX MONOMETHYL ESTER CYCLASE-RELATED"/>
    <property type="match status" value="1"/>
</dbReference>
<dbReference type="Gene3D" id="3.80.30.20">
    <property type="entry name" value="tm_1862 like domain"/>
    <property type="match status" value="1"/>
</dbReference>
<protein>
    <submittedName>
        <fullName evidence="8">Radical sam domain protein</fullName>
    </submittedName>
</protein>
<dbReference type="PROSITE" id="PS51332">
    <property type="entry name" value="B12_BINDING"/>
    <property type="match status" value="1"/>
</dbReference>
<evidence type="ECO:0000256" key="4">
    <source>
        <dbReference type="ARBA" id="ARBA00023004"/>
    </source>
</evidence>
<dbReference type="PANTHER" id="PTHR43409:SF16">
    <property type="entry name" value="SLR0320 PROTEIN"/>
    <property type="match status" value="1"/>
</dbReference>
<dbReference type="SFLD" id="SFLDG01082">
    <property type="entry name" value="B12-binding_domain_containing"/>
    <property type="match status" value="1"/>
</dbReference>
<feature type="domain" description="Radical SAM core" evidence="7">
    <location>
        <begin position="180"/>
        <end position="399"/>
    </location>
</feature>
<evidence type="ECO:0000256" key="2">
    <source>
        <dbReference type="ARBA" id="ARBA00022691"/>
    </source>
</evidence>
<dbReference type="CDD" id="cd01335">
    <property type="entry name" value="Radical_SAM"/>
    <property type="match status" value="1"/>
</dbReference>
<keyword evidence="4" id="KW-0408">Iron</keyword>
<dbReference type="GO" id="GO:0005829">
    <property type="term" value="C:cytosol"/>
    <property type="evidence" value="ECO:0007669"/>
    <property type="project" value="TreeGrafter"/>
</dbReference>
<keyword evidence="2" id="KW-0949">S-adenosyl-L-methionine</keyword>
<dbReference type="GO" id="GO:0051539">
    <property type="term" value="F:4 iron, 4 sulfur cluster binding"/>
    <property type="evidence" value="ECO:0007669"/>
    <property type="project" value="UniProtKB-KW"/>
</dbReference>
<reference evidence="8" key="1">
    <citation type="journal article" date="2015" name="Proc. Natl. Acad. Sci. U.S.A.">
        <title>Networks of energetic and metabolic interactions define dynamics in microbial communities.</title>
        <authorList>
            <person name="Embree M."/>
            <person name="Liu J.K."/>
            <person name="Al-Bassam M.M."/>
            <person name="Zengler K."/>
        </authorList>
    </citation>
    <scope>NUCLEOTIDE SEQUENCE</scope>
</reference>
<evidence type="ECO:0000256" key="3">
    <source>
        <dbReference type="ARBA" id="ARBA00022723"/>
    </source>
</evidence>
<proteinExistence type="predicted"/>
<evidence type="ECO:0000313" key="8">
    <source>
        <dbReference type="EMBL" id="KUG21805.1"/>
    </source>
</evidence>
<evidence type="ECO:0000259" key="6">
    <source>
        <dbReference type="PROSITE" id="PS51332"/>
    </source>
</evidence>
<dbReference type="InterPro" id="IPR023404">
    <property type="entry name" value="rSAM_horseshoe"/>
</dbReference>
<dbReference type="CDD" id="cd02068">
    <property type="entry name" value="radical_SAM_B12_BD"/>
    <property type="match status" value="1"/>
</dbReference>
<dbReference type="GO" id="GO:0046872">
    <property type="term" value="F:metal ion binding"/>
    <property type="evidence" value="ECO:0007669"/>
    <property type="project" value="UniProtKB-KW"/>
</dbReference>
<dbReference type="InterPro" id="IPR007197">
    <property type="entry name" value="rSAM"/>
</dbReference>
<dbReference type="InterPro" id="IPR036724">
    <property type="entry name" value="Cobalamin-bd_sf"/>
</dbReference>
<sequence length="531" mass="60017">MKVAIIAPPYPLEEAPAPPLGISYVAAAFEAAGAEVEIFDYIVSQYTPDKLRERLDRFKPDIVGATSVTLNFKSAAEIVGIAKRHNPSVITIMGGPHVSFDATNVLQSYPEIDMIVIGEGEETVKELMLIKMVMNKWSNVKGIAFRQDNEVIFTETRELISDLDTLPLPARHLLSLSRYQALGFPVSIITSRGCPYQCIFCQGRRMVGKKVRHRSPSLVVDEIENILSYGITRINVADDLFTANKKRARKVCEEIQRRSLKFAWSAFSRVDTIDKETLEIMRDTGCDSVGLGIESGNQEILDRIKKKITLDETRLAVKICKEVGLSAHAYFIVGLPGESPQTLRETKEFAESLDVPFGYHLLAPFPGTTVRENIDEYDLEILTDDWDQYDANRAIVKTSKISSEQIAEFVAEYDKEVNDGWEDFLQQYKNKTGKNTPEENFMVEGHLRTDLIYKLLAQDIIERYGSFPTESFQKNTSHESVDILCRKVQKITDMETHIVNSTLKSLINSGYIKSQFAGDKITWHWTHNNKA</sequence>
<gene>
    <name evidence="8" type="ORF">ASZ90_008425</name>
</gene>
<dbReference type="SMART" id="SM00729">
    <property type="entry name" value="Elp3"/>
    <property type="match status" value="1"/>
</dbReference>
<name>A0A0W8FLL7_9ZZZZ</name>
<dbReference type="InterPro" id="IPR006158">
    <property type="entry name" value="Cobalamin-bd"/>
</dbReference>
<dbReference type="InterPro" id="IPR034466">
    <property type="entry name" value="Methyltransferase_Class_B"/>
</dbReference>
<comment type="cofactor">
    <cofactor evidence="1">
        <name>[4Fe-4S] cluster</name>
        <dbReference type="ChEBI" id="CHEBI:49883"/>
    </cofactor>
</comment>
<evidence type="ECO:0000256" key="5">
    <source>
        <dbReference type="ARBA" id="ARBA00023014"/>
    </source>
</evidence>
<evidence type="ECO:0000256" key="1">
    <source>
        <dbReference type="ARBA" id="ARBA00001966"/>
    </source>
</evidence>
<dbReference type="PROSITE" id="PS51918">
    <property type="entry name" value="RADICAL_SAM"/>
    <property type="match status" value="1"/>
</dbReference>
<dbReference type="InterPro" id="IPR051198">
    <property type="entry name" value="BchE-like"/>
</dbReference>
<feature type="domain" description="B12-binding" evidence="6">
    <location>
        <begin position="1"/>
        <end position="138"/>
    </location>
</feature>
<dbReference type="SUPFAM" id="SSF102114">
    <property type="entry name" value="Radical SAM enzymes"/>
    <property type="match status" value="1"/>
</dbReference>
<keyword evidence="3" id="KW-0479">Metal-binding</keyword>
<comment type="caution">
    <text evidence="8">The sequence shown here is derived from an EMBL/GenBank/DDBJ whole genome shotgun (WGS) entry which is preliminary data.</text>
</comment>
<accession>A0A0W8FLL7</accession>
<dbReference type="EMBL" id="LNQE01001019">
    <property type="protein sequence ID" value="KUG21805.1"/>
    <property type="molecule type" value="Genomic_DNA"/>
</dbReference>